<evidence type="ECO:0000313" key="9">
    <source>
        <dbReference type="EMBL" id="PWN19817.1"/>
    </source>
</evidence>
<dbReference type="PROSITE" id="PS50966">
    <property type="entry name" value="ZF_SWIM"/>
    <property type="match status" value="1"/>
</dbReference>
<dbReference type="PANTHER" id="PTHR47810:SF1">
    <property type="entry name" value="DNA LIGASE B"/>
    <property type="match status" value="1"/>
</dbReference>
<feature type="compositionally biased region" description="Basic residues" evidence="7">
    <location>
        <begin position="88"/>
        <end position="99"/>
    </location>
</feature>
<dbReference type="InterPro" id="IPR007527">
    <property type="entry name" value="Znf_SWIM"/>
</dbReference>
<organism evidence="9 10">
    <name type="scientific">Pseudomicrostroma glucosiphilum</name>
    <dbReference type="NCBI Taxonomy" id="1684307"/>
    <lineage>
        <taxon>Eukaryota</taxon>
        <taxon>Fungi</taxon>
        <taxon>Dikarya</taxon>
        <taxon>Basidiomycota</taxon>
        <taxon>Ustilaginomycotina</taxon>
        <taxon>Exobasidiomycetes</taxon>
        <taxon>Microstromatales</taxon>
        <taxon>Microstromatales incertae sedis</taxon>
        <taxon>Pseudomicrostroma</taxon>
    </lineage>
</organism>
<dbReference type="EMBL" id="KZ819330">
    <property type="protein sequence ID" value="PWN19817.1"/>
    <property type="molecule type" value="Genomic_DNA"/>
</dbReference>
<feature type="domain" description="SWIM-type" evidence="8">
    <location>
        <begin position="35"/>
        <end position="74"/>
    </location>
</feature>
<dbReference type="InterPro" id="IPR050326">
    <property type="entry name" value="NAD_dep_DNA_ligaseB"/>
</dbReference>
<comment type="cofactor">
    <cofactor evidence="1">
        <name>a divalent metal cation</name>
        <dbReference type="ChEBI" id="CHEBI:60240"/>
    </cofactor>
</comment>
<evidence type="ECO:0000256" key="4">
    <source>
        <dbReference type="ARBA" id="ARBA00022763"/>
    </source>
</evidence>
<evidence type="ECO:0000259" key="8">
    <source>
        <dbReference type="PROSITE" id="PS50966"/>
    </source>
</evidence>
<dbReference type="GeneID" id="37014598"/>
<dbReference type="InterPro" id="IPR016059">
    <property type="entry name" value="DNA_ligase_ATP-dep_CS"/>
</dbReference>
<proteinExistence type="predicted"/>
<evidence type="ECO:0000256" key="3">
    <source>
        <dbReference type="ARBA" id="ARBA00022705"/>
    </source>
</evidence>
<keyword evidence="5" id="KW-0234">DNA repair</keyword>
<dbReference type="InterPro" id="IPR012340">
    <property type="entry name" value="NA-bd_OB-fold"/>
</dbReference>
<dbReference type="Proteomes" id="UP000245942">
    <property type="component" value="Unassembled WGS sequence"/>
</dbReference>
<dbReference type="SUPFAM" id="SSF56091">
    <property type="entry name" value="DNA ligase/mRNA capping enzyme, catalytic domain"/>
    <property type="match status" value="1"/>
</dbReference>
<keyword evidence="6" id="KW-0479">Metal-binding</keyword>
<dbReference type="InterPro" id="IPR012310">
    <property type="entry name" value="DNA_ligase_ATP-dep_cent"/>
</dbReference>
<dbReference type="Pfam" id="PF14743">
    <property type="entry name" value="DNA_ligase_OB_2"/>
    <property type="match status" value="1"/>
</dbReference>
<feature type="region of interest" description="Disordered" evidence="7">
    <location>
        <begin position="77"/>
        <end position="146"/>
    </location>
</feature>
<name>A0A316U3J0_9BASI</name>
<dbReference type="Gene3D" id="3.30.1490.70">
    <property type="match status" value="1"/>
</dbReference>
<protein>
    <submittedName>
        <fullName evidence="9">DNA ligase/mRNA capping enzyme</fullName>
    </submittedName>
</protein>
<keyword evidence="6" id="KW-0862">Zinc</keyword>
<dbReference type="RefSeq" id="XP_025346977.1">
    <property type="nucleotide sequence ID" value="XM_025492864.1"/>
</dbReference>
<feature type="compositionally biased region" description="Low complexity" evidence="7">
    <location>
        <begin position="111"/>
        <end position="121"/>
    </location>
</feature>
<dbReference type="Gene3D" id="3.30.470.30">
    <property type="entry name" value="DNA ligase/mRNA capping enzyme"/>
    <property type="match status" value="1"/>
</dbReference>
<dbReference type="STRING" id="1684307.A0A316U3J0"/>
<dbReference type="GO" id="GO:0005524">
    <property type="term" value="F:ATP binding"/>
    <property type="evidence" value="ECO:0007669"/>
    <property type="project" value="InterPro"/>
</dbReference>
<evidence type="ECO:0000256" key="5">
    <source>
        <dbReference type="ARBA" id="ARBA00023204"/>
    </source>
</evidence>
<dbReference type="PROSITE" id="PS00333">
    <property type="entry name" value="DNA_LIGASE_A2"/>
    <property type="match status" value="1"/>
</dbReference>
<dbReference type="GO" id="GO:0008270">
    <property type="term" value="F:zinc ion binding"/>
    <property type="evidence" value="ECO:0007669"/>
    <property type="project" value="UniProtKB-KW"/>
</dbReference>
<dbReference type="Gene3D" id="2.40.50.140">
    <property type="entry name" value="Nucleic acid-binding proteins"/>
    <property type="match status" value="1"/>
</dbReference>
<dbReference type="GO" id="GO:0003910">
    <property type="term" value="F:DNA ligase (ATP) activity"/>
    <property type="evidence" value="ECO:0007669"/>
    <property type="project" value="InterPro"/>
</dbReference>
<reference evidence="9 10" key="1">
    <citation type="journal article" date="2018" name="Mol. Biol. Evol.">
        <title>Broad Genomic Sampling Reveals a Smut Pathogenic Ancestry of the Fungal Clade Ustilaginomycotina.</title>
        <authorList>
            <person name="Kijpornyongpan T."/>
            <person name="Mondo S.J."/>
            <person name="Barry K."/>
            <person name="Sandor L."/>
            <person name="Lee J."/>
            <person name="Lipzen A."/>
            <person name="Pangilinan J."/>
            <person name="LaButti K."/>
            <person name="Hainaut M."/>
            <person name="Henrissat B."/>
            <person name="Grigoriev I.V."/>
            <person name="Spatafora J.W."/>
            <person name="Aime M.C."/>
        </authorList>
    </citation>
    <scope>NUCLEOTIDE SEQUENCE [LARGE SCALE GENOMIC DNA]</scope>
    <source>
        <strain evidence="9 10">MCA 4718</strain>
    </source>
</reference>
<accession>A0A316U3J0</accession>
<dbReference type="InterPro" id="IPR029319">
    <property type="entry name" value="DNA_ligase_OB"/>
</dbReference>
<dbReference type="AlphaFoldDB" id="A0A316U3J0"/>
<dbReference type="GO" id="GO:0006310">
    <property type="term" value="P:DNA recombination"/>
    <property type="evidence" value="ECO:0007669"/>
    <property type="project" value="InterPro"/>
</dbReference>
<dbReference type="CDD" id="cd08041">
    <property type="entry name" value="OBF_kDNA_ligase_like"/>
    <property type="match status" value="1"/>
</dbReference>
<keyword evidence="6" id="KW-0863">Zinc-finger</keyword>
<evidence type="ECO:0000256" key="2">
    <source>
        <dbReference type="ARBA" id="ARBA00022598"/>
    </source>
</evidence>
<keyword evidence="2 9" id="KW-0436">Ligase</keyword>
<evidence type="ECO:0000256" key="6">
    <source>
        <dbReference type="PROSITE-ProRule" id="PRU00325"/>
    </source>
</evidence>
<dbReference type="Pfam" id="PF01068">
    <property type="entry name" value="DNA_ligase_A_M"/>
    <property type="match status" value="1"/>
</dbReference>
<keyword evidence="4" id="KW-0227">DNA damage</keyword>
<keyword evidence="3" id="KW-0235">DNA replication</keyword>
<dbReference type="OrthoDB" id="411785at2759"/>
<keyword evidence="10" id="KW-1185">Reference proteome</keyword>
<sequence>MSAEGDSGTIGGREPARAMEVGETIKVAGSGTSEYTIKRHVNHYSCTCPAWLFYGGESNIRTCKHLNAVLGEAFEAARVPPRSPSSKGRGKKATASKRTRLVDDFEGDTASPTHSPSSSNSKRVKSDAAFNDLTRESDTLGENGKGPIEVMLAKTWELDGRASPQGLWAAEKIDGVRAYWDGESMWSRNRNKYEPPTWWKERLPKDTPLDGELFAGRDSFDRCSGLVRSGPGPHWKSIHYLVFDAVMEGTVEERWRVAKAKCVDGQMSPDDVLKSITSCIAFLPQTEVKSKEHLLQLLAEVHKVGGEGLMLRRPGSRYTGGKTSDLYKVKTWYDAEGIVVGYNVGEGRNSHRTGSLRLLMECGHEFDCGGGREYDGEIFCIRPIDLKCTLSLSAVTDSLRDHPPSIGTVVVYKFQELSHEGTPRFPIYCGVSADKGVAKDAIVRSTQLRADQAVGAGSEA</sequence>
<dbReference type="CDD" id="cd07896">
    <property type="entry name" value="Adenylation_kDNA_ligase_like"/>
    <property type="match status" value="1"/>
</dbReference>
<dbReference type="PANTHER" id="PTHR47810">
    <property type="entry name" value="DNA LIGASE"/>
    <property type="match status" value="1"/>
</dbReference>
<gene>
    <name evidence="9" type="ORF">BCV69DRAFT_283917</name>
</gene>
<dbReference type="GO" id="GO:0006260">
    <property type="term" value="P:DNA replication"/>
    <property type="evidence" value="ECO:0007669"/>
    <property type="project" value="UniProtKB-KW"/>
</dbReference>
<feature type="region of interest" description="Disordered" evidence="7">
    <location>
        <begin position="1"/>
        <end position="21"/>
    </location>
</feature>
<evidence type="ECO:0000313" key="10">
    <source>
        <dbReference type="Proteomes" id="UP000245942"/>
    </source>
</evidence>
<evidence type="ECO:0000256" key="1">
    <source>
        <dbReference type="ARBA" id="ARBA00001968"/>
    </source>
</evidence>
<dbReference type="GO" id="GO:0006281">
    <property type="term" value="P:DNA repair"/>
    <property type="evidence" value="ECO:0007669"/>
    <property type="project" value="UniProtKB-KW"/>
</dbReference>
<evidence type="ECO:0000256" key="7">
    <source>
        <dbReference type="SAM" id="MobiDB-lite"/>
    </source>
</evidence>